<protein>
    <submittedName>
        <fullName evidence="1">Uncharacterized protein</fullName>
    </submittedName>
</protein>
<dbReference type="Proteomes" id="UP000018144">
    <property type="component" value="Unassembled WGS sequence"/>
</dbReference>
<accession>U4KUF2</accession>
<name>U4KUF2_PYROM</name>
<dbReference type="AlphaFoldDB" id="U4KUF2"/>
<evidence type="ECO:0000313" key="1">
    <source>
        <dbReference type="EMBL" id="CCX04356.1"/>
    </source>
</evidence>
<organism evidence="1 2">
    <name type="scientific">Pyronema omphalodes (strain CBS 100304)</name>
    <name type="common">Pyronema confluens</name>
    <dbReference type="NCBI Taxonomy" id="1076935"/>
    <lineage>
        <taxon>Eukaryota</taxon>
        <taxon>Fungi</taxon>
        <taxon>Dikarya</taxon>
        <taxon>Ascomycota</taxon>
        <taxon>Pezizomycotina</taxon>
        <taxon>Pezizomycetes</taxon>
        <taxon>Pezizales</taxon>
        <taxon>Pyronemataceae</taxon>
        <taxon>Pyronema</taxon>
    </lineage>
</organism>
<reference evidence="1 2" key="1">
    <citation type="journal article" date="2013" name="PLoS Genet.">
        <title>The genome and development-dependent transcriptomes of Pyronema confluens: a window into fungal evolution.</title>
        <authorList>
            <person name="Traeger S."/>
            <person name="Altegoer F."/>
            <person name="Freitag M."/>
            <person name="Gabaldon T."/>
            <person name="Kempken F."/>
            <person name="Kumar A."/>
            <person name="Marcet-Houben M."/>
            <person name="Poggeler S."/>
            <person name="Stajich J.E."/>
            <person name="Nowrousian M."/>
        </authorList>
    </citation>
    <scope>NUCLEOTIDE SEQUENCE [LARGE SCALE GENOMIC DNA]</scope>
    <source>
        <strain evidence="2">CBS 100304</strain>
        <tissue evidence="1">Vegetative mycelium</tissue>
    </source>
</reference>
<sequence>MKRCSWTMDGTAGNRRSVACSVSPIPPVIEDEVEMELMMDSAAGKMEASRIRTMKRSRWTAGYAVL</sequence>
<keyword evidence="2" id="KW-1185">Reference proteome</keyword>
<gene>
    <name evidence="1" type="ORF">PCON_01904</name>
</gene>
<evidence type="ECO:0000313" key="2">
    <source>
        <dbReference type="Proteomes" id="UP000018144"/>
    </source>
</evidence>
<dbReference type="EMBL" id="HF935199">
    <property type="protein sequence ID" value="CCX04356.1"/>
    <property type="molecule type" value="Genomic_DNA"/>
</dbReference>
<proteinExistence type="predicted"/>